<dbReference type="Proteomes" id="UP000018888">
    <property type="component" value="Unassembled WGS sequence"/>
</dbReference>
<proteinExistence type="predicted"/>
<reference evidence="1 2" key="2">
    <citation type="journal article" date="2018" name="New Phytol.">
        <title>High intraspecific genome diversity in the model arbuscular mycorrhizal symbiont Rhizophagus irregularis.</title>
        <authorList>
            <person name="Chen E.C.H."/>
            <person name="Morin E."/>
            <person name="Beaudet D."/>
            <person name="Noel J."/>
            <person name="Yildirir G."/>
            <person name="Ndikumana S."/>
            <person name="Charron P."/>
            <person name="St-Onge C."/>
            <person name="Giorgi J."/>
            <person name="Kruger M."/>
            <person name="Marton T."/>
            <person name="Ropars J."/>
            <person name="Grigoriev I.V."/>
            <person name="Hainaut M."/>
            <person name="Henrissat B."/>
            <person name="Roux C."/>
            <person name="Martin F."/>
            <person name="Corradi N."/>
        </authorList>
    </citation>
    <scope>NUCLEOTIDE SEQUENCE [LARGE SCALE GENOMIC DNA]</scope>
    <source>
        <strain evidence="1 2">DAOM 197198</strain>
    </source>
</reference>
<evidence type="ECO:0000313" key="2">
    <source>
        <dbReference type="Proteomes" id="UP000018888"/>
    </source>
</evidence>
<gene>
    <name evidence="1" type="ORF">GLOIN_2v1667375</name>
</gene>
<dbReference type="EMBL" id="AUPC02000216">
    <property type="protein sequence ID" value="POG65354.1"/>
    <property type="molecule type" value="Genomic_DNA"/>
</dbReference>
<organism evidence="1 2">
    <name type="scientific">Rhizophagus irregularis (strain DAOM 181602 / DAOM 197198 / MUCL 43194)</name>
    <name type="common">Arbuscular mycorrhizal fungus</name>
    <name type="synonym">Glomus intraradices</name>
    <dbReference type="NCBI Taxonomy" id="747089"/>
    <lineage>
        <taxon>Eukaryota</taxon>
        <taxon>Fungi</taxon>
        <taxon>Fungi incertae sedis</taxon>
        <taxon>Mucoromycota</taxon>
        <taxon>Glomeromycotina</taxon>
        <taxon>Glomeromycetes</taxon>
        <taxon>Glomerales</taxon>
        <taxon>Glomeraceae</taxon>
        <taxon>Rhizophagus</taxon>
    </lineage>
</organism>
<feature type="non-terminal residue" evidence="1">
    <location>
        <position position="1"/>
    </location>
</feature>
<feature type="non-terminal residue" evidence="1">
    <location>
        <position position="158"/>
    </location>
</feature>
<name>A0A2P4PIY9_RHIID</name>
<accession>A0A2P4PIY9</accession>
<protein>
    <submittedName>
        <fullName evidence="1">Uncharacterized protein</fullName>
    </submittedName>
</protein>
<keyword evidence="2" id="KW-1185">Reference proteome</keyword>
<evidence type="ECO:0000313" key="1">
    <source>
        <dbReference type="EMBL" id="POG65354.1"/>
    </source>
</evidence>
<dbReference type="AlphaFoldDB" id="A0A2P4PIY9"/>
<comment type="caution">
    <text evidence="1">The sequence shown here is derived from an EMBL/GenBank/DDBJ whole genome shotgun (WGS) entry which is preliminary data.</text>
</comment>
<reference evidence="1 2" key="1">
    <citation type="journal article" date="2013" name="Proc. Natl. Acad. Sci. U.S.A.">
        <title>Genome of an arbuscular mycorrhizal fungus provides insight into the oldest plant symbiosis.</title>
        <authorList>
            <person name="Tisserant E."/>
            <person name="Malbreil M."/>
            <person name="Kuo A."/>
            <person name="Kohler A."/>
            <person name="Symeonidi A."/>
            <person name="Balestrini R."/>
            <person name="Charron P."/>
            <person name="Duensing N."/>
            <person name="Frei Dit Frey N."/>
            <person name="Gianinazzi-Pearson V."/>
            <person name="Gilbert L.B."/>
            <person name="Handa Y."/>
            <person name="Herr J.R."/>
            <person name="Hijri M."/>
            <person name="Koul R."/>
            <person name="Kawaguchi M."/>
            <person name="Krajinski F."/>
            <person name="Lammers P.J."/>
            <person name="Masclaux F.G."/>
            <person name="Murat C."/>
            <person name="Morin E."/>
            <person name="Ndikumana S."/>
            <person name="Pagni M."/>
            <person name="Petitpierre D."/>
            <person name="Requena N."/>
            <person name="Rosikiewicz P."/>
            <person name="Riley R."/>
            <person name="Saito K."/>
            <person name="San Clemente H."/>
            <person name="Shapiro H."/>
            <person name="van Tuinen D."/>
            <person name="Becard G."/>
            <person name="Bonfante P."/>
            <person name="Paszkowski U."/>
            <person name="Shachar-Hill Y.Y."/>
            <person name="Tuskan G.A."/>
            <person name="Young P.W."/>
            <person name="Sanders I.R."/>
            <person name="Henrissat B."/>
            <person name="Rensing S.A."/>
            <person name="Grigoriev I.V."/>
            <person name="Corradi N."/>
            <person name="Roux C."/>
            <person name="Martin F."/>
        </authorList>
    </citation>
    <scope>NUCLEOTIDE SEQUENCE [LARGE SCALE GENOMIC DNA]</scope>
    <source>
        <strain evidence="1 2">DAOM 197198</strain>
    </source>
</reference>
<sequence>SKEAFGLVDGKFPSVNLVNLPDLNLHEFFESHKEDDDLVGWNDYLGQTFEKYYYNDTNNDTLAFLDMENIRSLLSEPSKNIEDLFSDEPSKNIEVLFSDEYENKNIATKDINFNNQKYKWRIELKNDKLDKLDEDELGKLDKLSVYSDKEELLCSKDI</sequence>